<dbReference type="PANTHER" id="PTHR23426:SF65">
    <property type="entry name" value="FERREDOXIN-2, MITOCHONDRIAL"/>
    <property type="match status" value="1"/>
</dbReference>
<proteinExistence type="inferred from homology"/>
<evidence type="ECO:0000259" key="7">
    <source>
        <dbReference type="PROSITE" id="PS51085"/>
    </source>
</evidence>
<dbReference type="Proteomes" id="UP001185737">
    <property type="component" value="Unassembled WGS sequence"/>
</dbReference>
<comment type="caution">
    <text evidence="8">The sequence shown here is derived from an EMBL/GenBank/DDBJ whole genome shotgun (WGS) entry which is preliminary data.</text>
</comment>
<dbReference type="PRINTS" id="PR00355">
    <property type="entry name" value="ADRENODOXIN"/>
</dbReference>
<dbReference type="EMBL" id="JAWLKA010000058">
    <property type="protein sequence ID" value="MDV6286984.1"/>
    <property type="molecule type" value="Genomic_DNA"/>
</dbReference>
<keyword evidence="3" id="KW-0479">Metal-binding</keyword>
<dbReference type="InterPro" id="IPR012675">
    <property type="entry name" value="Beta-grasp_dom_sf"/>
</dbReference>
<protein>
    <submittedName>
        <fullName evidence="8">2Fe-2S iron-sulfur cluster-binding protein</fullName>
    </submittedName>
</protein>
<accession>A0ABU4CTS8</accession>
<name>A0ABU4CTS8_RHOJO</name>
<keyword evidence="9" id="KW-1185">Reference proteome</keyword>
<keyword evidence="5" id="KW-0411">Iron-sulfur</keyword>
<keyword evidence="2" id="KW-0001">2Fe-2S</keyword>
<dbReference type="Gene3D" id="3.10.20.30">
    <property type="match status" value="1"/>
</dbReference>
<dbReference type="InterPro" id="IPR036010">
    <property type="entry name" value="2Fe-2S_ferredoxin-like_sf"/>
</dbReference>
<evidence type="ECO:0000256" key="2">
    <source>
        <dbReference type="ARBA" id="ARBA00022714"/>
    </source>
</evidence>
<dbReference type="RefSeq" id="WP_283335055.1">
    <property type="nucleotide sequence ID" value="NZ_JAWLKA010000058.1"/>
</dbReference>
<dbReference type="CDD" id="cd00207">
    <property type="entry name" value="fer2"/>
    <property type="match status" value="1"/>
</dbReference>
<dbReference type="PANTHER" id="PTHR23426">
    <property type="entry name" value="FERREDOXIN/ADRENODOXIN"/>
    <property type="match status" value="1"/>
</dbReference>
<evidence type="ECO:0000256" key="5">
    <source>
        <dbReference type="ARBA" id="ARBA00023014"/>
    </source>
</evidence>
<dbReference type="SUPFAM" id="SSF54292">
    <property type="entry name" value="2Fe-2S ferredoxin-like"/>
    <property type="match status" value="1"/>
</dbReference>
<comment type="cofactor">
    <cofactor evidence="6">
        <name>[2Fe-2S] cluster</name>
        <dbReference type="ChEBI" id="CHEBI:190135"/>
    </cofactor>
</comment>
<gene>
    <name evidence="8" type="ORF">R3Q59_41680</name>
</gene>
<evidence type="ECO:0000256" key="4">
    <source>
        <dbReference type="ARBA" id="ARBA00023004"/>
    </source>
</evidence>
<feature type="domain" description="2Fe-2S ferredoxin-type" evidence="7">
    <location>
        <begin position="2"/>
        <end position="107"/>
    </location>
</feature>
<dbReference type="PROSITE" id="PS51085">
    <property type="entry name" value="2FE2S_FER_2"/>
    <property type="match status" value="1"/>
</dbReference>
<dbReference type="Pfam" id="PF00111">
    <property type="entry name" value="Fer2"/>
    <property type="match status" value="1"/>
</dbReference>
<sequence length="108" mass="11509">MPKVTYVGADGGTTTTLDVQDGTSVMKAAVLNGVDGIVGECGGNLMCATCHVYVAPEWTGRLSERDEVEEEMLEEASAPVREESRLSCQVLAKQDLDGLVVHLPESQI</sequence>
<evidence type="ECO:0000256" key="3">
    <source>
        <dbReference type="ARBA" id="ARBA00022723"/>
    </source>
</evidence>
<keyword evidence="4" id="KW-0408">Iron</keyword>
<organism evidence="8 9">
    <name type="scientific">Rhodococcus jostii</name>
    <dbReference type="NCBI Taxonomy" id="132919"/>
    <lineage>
        <taxon>Bacteria</taxon>
        <taxon>Bacillati</taxon>
        <taxon>Actinomycetota</taxon>
        <taxon>Actinomycetes</taxon>
        <taxon>Mycobacteriales</taxon>
        <taxon>Nocardiaceae</taxon>
        <taxon>Rhodococcus</taxon>
    </lineage>
</organism>
<dbReference type="InterPro" id="IPR001055">
    <property type="entry name" value="Adrenodoxin-like"/>
</dbReference>
<reference evidence="8 9" key="1">
    <citation type="submission" date="2023-10" db="EMBL/GenBank/DDBJ databases">
        <title>Development of a sustainable strategy for remediation of hydrocarbon-contaminated territories based on the waste exchange concept.</title>
        <authorList>
            <person name="Krivoruchko A."/>
        </authorList>
    </citation>
    <scope>NUCLEOTIDE SEQUENCE [LARGE SCALE GENOMIC DNA]</scope>
    <source>
        <strain evidence="8 9">IEGM 60</strain>
    </source>
</reference>
<dbReference type="InterPro" id="IPR001041">
    <property type="entry name" value="2Fe-2S_ferredoxin-type"/>
</dbReference>
<evidence type="ECO:0000313" key="8">
    <source>
        <dbReference type="EMBL" id="MDV6286984.1"/>
    </source>
</evidence>
<evidence type="ECO:0000256" key="1">
    <source>
        <dbReference type="ARBA" id="ARBA00010914"/>
    </source>
</evidence>
<evidence type="ECO:0000256" key="6">
    <source>
        <dbReference type="ARBA" id="ARBA00034078"/>
    </source>
</evidence>
<evidence type="ECO:0000313" key="9">
    <source>
        <dbReference type="Proteomes" id="UP001185737"/>
    </source>
</evidence>
<comment type="similarity">
    <text evidence="1">Belongs to the adrenodoxin/putidaredoxin family.</text>
</comment>